<comment type="caution">
    <text evidence="1">The sequence shown here is derived from an EMBL/GenBank/DDBJ whole genome shotgun (WGS) entry which is preliminary data.</text>
</comment>
<sequence>MAYHQPVTLPPEIWNQILSEIPRTQVSDFLGTCSLFHDIIVKFLFASIKVYFIGSETGLEMLNTSHVDWTEEIAMKLMKPRFAKVVKSITVVAFADGQCIFEKLTLANALLFTPNLHTFRWIGNGPALDNLVGECLPDNLKKLVVQSSLPLESIQHLRNVTSLHLPMPFFFPDDEEAHDRLVYDYSIQEYTQLFLGDILHFVSPNLQSLRITAIQVRDVPIRIFNTLIDLEILSTLGNQEELVGLDIVFHHASNLQSLTLVGLFVPEIFSFLPPHSLASLPLLTSFRFSWEDLSLVLDTVGESEFQALCRFLHGRSLIRRLYLRLPMMRWMQTSRLLSVIRDLPGIEVLGLHTGRDILVDADIIETLARSLPMKLHALHIAINWGGGNLLPLVDAIGKLPHLTFLHLYGVVVRLPILLEDLAHEAPGLKMIGLNRALWDIVRVGSEIIKNKYPRWRIKFCVEEDFLCADDAWLFKYN</sequence>
<evidence type="ECO:0000313" key="1">
    <source>
        <dbReference type="EMBL" id="KAG5172913.1"/>
    </source>
</evidence>
<accession>A0A8H7Y5C3</accession>
<dbReference type="SUPFAM" id="SSF52047">
    <property type="entry name" value="RNI-like"/>
    <property type="match status" value="1"/>
</dbReference>
<reference evidence="1" key="1">
    <citation type="submission" date="2021-02" db="EMBL/GenBank/DDBJ databases">
        <title>Psilocybe cubensis genome.</title>
        <authorList>
            <person name="Mckernan K.J."/>
            <person name="Crawford S."/>
            <person name="Trippe A."/>
            <person name="Kane L.T."/>
            <person name="Mclaughlin S."/>
        </authorList>
    </citation>
    <scope>NUCLEOTIDE SEQUENCE [LARGE SCALE GENOMIC DNA]</scope>
    <source>
        <strain evidence="1">MGC-MH-2018</strain>
    </source>
</reference>
<dbReference type="Gene3D" id="3.80.10.10">
    <property type="entry name" value="Ribonuclease Inhibitor"/>
    <property type="match status" value="1"/>
</dbReference>
<dbReference type="EMBL" id="JAFIQS010000002">
    <property type="protein sequence ID" value="KAG5172913.1"/>
    <property type="molecule type" value="Genomic_DNA"/>
</dbReference>
<dbReference type="AlphaFoldDB" id="A0A8H7Y5C3"/>
<evidence type="ECO:0008006" key="2">
    <source>
        <dbReference type="Google" id="ProtNLM"/>
    </source>
</evidence>
<proteinExistence type="predicted"/>
<dbReference type="InterPro" id="IPR032675">
    <property type="entry name" value="LRR_dom_sf"/>
</dbReference>
<gene>
    <name evidence="1" type="ORF">JR316_002416</name>
</gene>
<organism evidence="1">
    <name type="scientific">Psilocybe cubensis</name>
    <name type="common">Psychedelic mushroom</name>
    <name type="synonym">Stropharia cubensis</name>
    <dbReference type="NCBI Taxonomy" id="181762"/>
    <lineage>
        <taxon>Eukaryota</taxon>
        <taxon>Fungi</taxon>
        <taxon>Dikarya</taxon>
        <taxon>Basidiomycota</taxon>
        <taxon>Agaricomycotina</taxon>
        <taxon>Agaricomycetes</taxon>
        <taxon>Agaricomycetidae</taxon>
        <taxon>Agaricales</taxon>
        <taxon>Agaricineae</taxon>
        <taxon>Strophariaceae</taxon>
        <taxon>Psilocybe</taxon>
    </lineage>
</organism>
<name>A0A8H7Y5C3_PSICU</name>
<protein>
    <recommendedName>
        <fullName evidence="2">F-box domain-containing protein</fullName>
    </recommendedName>
</protein>